<evidence type="ECO:0000313" key="3">
    <source>
        <dbReference type="Proteomes" id="UP000807504"/>
    </source>
</evidence>
<dbReference type="OrthoDB" id="6448432at2759"/>
<dbReference type="PROSITE" id="PS51507">
    <property type="entry name" value="IRF_2"/>
    <property type="match status" value="1"/>
</dbReference>
<protein>
    <recommendedName>
        <fullName evidence="1">IRF tryptophan pentad repeat domain-containing protein</fullName>
    </recommendedName>
</protein>
<organism evidence="2 3">
    <name type="scientific">Argiope bruennichi</name>
    <name type="common">Wasp spider</name>
    <name type="synonym">Aranea bruennichi</name>
    <dbReference type="NCBI Taxonomy" id="94029"/>
    <lineage>
        <taxon>Eukaryota</taxon>
        <taxon>Metazoa</taxon>
        <taxon>Ecdysozoa</taxon>
        <taxon>Arthropoda</taxon>
        <taxon>Chelicerata</taxon>
        <taxon>Arachnida</taxon>
        <taxon>Araneae</taxon>
        <taxon>Araneomorphae</taxon>
        <taxon>Entelegynae</taxon>
        <taxon>Araneoidea</taxon>
        <taxon>Araneidae</taxon>
        <taxon>Argiope</taxon>
    </lineage>
</organism>
<dbReference type="Gene3D" id="1.10.10.10">
    <property type="entry name" value="Winged helix-like DNA-binding domain superfamily/Winged helix DNA-binding domain"/>
    <property type="match status" value="1"/>
</dbReference>
<evidence type="ECO:0000259" key="1">
    <source>
        <dbReference type="PROSITE" id="PS51507"/>
    </source>
</evidence>
<dbReference type="InterPro" id="IPR001346">
    <property type="entry name" value="Interferon_reg_fact_DNA-bd_dom"/>
</dbReference>
<dbReference type="AlphaFoldDB" id="A0A8T0G1P1"/>
<feature type="domain" description="IRF tryptophan pentad repeat" evidence="1">
    <location>
        <begin position="5"/>
        <end position="101"/>
    </location>
</feature>
<dbReference type="InterPro" id="IPR036388">
    <property type="entry name" value="WH-like_DNA-bd_sf"/>
</dbReference>
<gene>
    <name evidence="2" type="ORF">HNY73_000347</name>
</gene>
<evidence type="ECO:0000313" key="2">
    <source>
        <dbReference type="EMBL" id="KAF8795900.1"/>
    </source>
</evidence>
<comment type="caution">
    <text evidence="2">The sequence shown here is derived from an EMBL/GenBank/DDBJ whole genome shotgun (WGS) entry which is preliminary data.</text>
</comment>
<dbReference type="EMBL" id="JABXBU010000001">
    <property type="protein sequence ID" value="KAF8795900.1"/>
    <property type="molecule type" value="Genomic_DNA"/>
</dbReference>
<accession>A0A8T0G1P1</accession>
<name>A0A8T0G1P1_ARGBR</name>
<sequence>MAPRESCLFKFITDALMNETYKSYLYWINTNEGKFCLKCIIRSNKNWTPSCAKIFDDYHNLKPRKCNDRRQRFLVAMQACPFITYLKEESSKEEKYYKIQMHGTLPVNAADEIEVFPSNENMDVQTSQITHTSEDGSAAGVANMGNYVCHSHSENDLDNHSSPLLVDSNYSLPDDIAQLLSNLGDSDVNLTIPDAITNELKYPENGASFLNNSIHLTRSPLSCDQTLNFTDEFNLPAKEQSYSFELRAENDFPINYDPVNDLIQSIGTPKPVEMEAIPKTNSDQLGNVQMIPEISEEFCKCEFEGVFRIDDNDGIVKRLQRNRVSGDNHEKHYYMMVLKPKTM</sequence>
<reference evidence="2" key="1">
    <citation type="journal article" date="2020" name="bioRxiv">
        <title>Chromosome-level reference genome of the European wasp spider Argiope bruennichi: a resource for studies on range expansion and evolutionary adaptation.</title>
        <authorList>
            <person name="Sheffer M.M."/>
            <person name="Hoppe A."/>
            <person name="Krehenwinkel H."/>
            <person name="Uhl G."/>
            <person name="Kuss A.W."/>
            <person name="Jensen L."/>
            <person name="Jensen C."/>
            <person name="Gillespie R.G."/>
            <person name="Hoff K.J."/>
            <person name="Prost S."/>
        </authorList>
    </citation>
    <scope>NUCLEOTIDE SEQUENCE</scope>
</reference>
<keyword evidence="3" id="KW-1185">Reference proteome</keyword>
<dbReference type="GO" id="GO:0000976">
    <property type="term" value="F:transcription cis-regulatory region binding"/>
    <property type="evidence" value="ECO:0007669"/>
    <property type="project" value="InterPro"/>
</dbReference>
<dbReference type="Proteomes" id="UP000807504">
    <property type="component" value="Unassembled WGS sequence"/>
</dbReference>
<reference evidence="2" key="2">
    <citation type="submission" date="2020-06" db="EMBL/GenBank/DDBJ databases">
        <authorList>
            <person name="Sheffer M."/>
        </authorList>
    </citation>
    <scope>NUCLEOTIDE SEQUENCE</scope>
</reference>
<proteinExistence type="predicted"/>
<dbReference type="OMA" id="MAPRESC"/>